<sequence>MVEDEPHVFFVCATARASWEATRLLSVLQNVAYQQVSAADRVFAMCRAEERDTVGRIAALLWWLWHNRNDKV</sequence>
<dbReference type="EMBL" id="LXQA010285878">
    <property type="protein sequence ID" value="MCI40955.1"/>
    <property type="molecule type" value="Genomic_DNA"/>
</dbReference>
<dbReference type="Proteomes" id="UP000265520">
    <property type="component" value="Unassembled WGS sequence"/>
</dbReference>
<dbReference type="AlphaFoldDB" id="A0A392RZA1"/>
<evidence type="ECO:0000313" key="1">
    <source>
        <dbReference type="EMBL" id="MCI40955.1"/>
    </source>
</evidence>
<organism evidence="1 2">
    <name type="scientific">Trifolium medium</name>
    <dbReference type="NCBI Taxonomy" id="97028"/>
    <lineage>
        <taxon>Eukaryota</taxon>
        <taxon>Viridiplantae</taxon>
        <taxon>Streptophyta</taxon>
        <taxon>Embryophyta</taxon>
        <taxon>Tracheophyta</taxon>
        <taxon>Spermatophyta</taxon>
        <taxon>Magnoliopsida</taxon>
        <taxon>eudicotyledons</taxon>
        <taxon>Gunneridae</taxon>
        <taxon>Pentapetalae</taxon>
        <taxon>rosids</taxon>
        <taxon>fabids</taxon>
        <taxon>Fabales</taxon>
        <taxon>Fabaceae</taxon>
        <taxon>Papilionoideae</taxon>
        <taxon>50 kb inversion clade</taxon>
        <taxon>NPAAA clade</taxon>
        <taxon>Hologalegina</taxon>
        <taxon>IRL clade</taxon>
        <taxon>Trifolieae</taxon>
        <taxon>Trifolium</taxon>
    </lineage>
</organism>
<evidence type="ECO:0000313" key="2">
    <source>
        <dbReference type="Proteomes" id="UP000265520"/>
    </source>
</evidence>
<protein>
    <submittedName>
        <fullName evidence="1">Uncharacterized protein</fullName>
    </submittedName>
</protein>
<comment type="caution">
    <text evidence="1">The sequence shown here is derived from an EMBL/GenBank/DDBJ whole genome shotgun (WGS) entry which is preliminary data.</text>
</comment>
<accession>A0A392RZA1</accession>
<keyword evidence="2" id="KW-1185">Reference proteome</keyword>
<proteinExistence type="predicted"/>
<name>A0A392RZA1_9FABA</name>
<reference evidence="1 2" key="1">
    <citation type="journal article" date="2018" name="Front. Plant Sci.">
        <title>Red Clover (Trifolium pratense) and Zigzag Clover (T. medium) - A Picture of Genomic Similarities and Differences.</title>
        <authorList>
            <person name="Dluhosova J."/>
            <person name="Istvanek J."/>
            <person name="Nedelnik J."/>
            <person name="Repkova J."/>
        </authorList>
    </citation>
    <scope>NUCLEOTIDE SEQUENCE [LARGE SCALE GENOMIC DNA]</scope>
    <source>
        <strain evidence="2">cv. 10/8</strain>
        <tissue evidence="1">Leaf</tissue>
    </source>
</reference>